<evidence type="ECO:0000313" key="1">
    <source>
        <dbReference type="EnsemblMetazoa" id="GPAI029166-PA"/>
    </source>
</evidence>
<protein>
    <submittedName>
        <fullName evidence="1">Uncharacterized protein</fullName>
    </submittedName>
</protein>
<dbReference type="EnsemblMetazoa" id="GPAI029166-RA">
    <property type="protein sequence ID" value="GPAI029166-PA"/>
    <property type="gene ID" value="GPAI029166"/>
</dbReference>
<reference evidence="2" key="1">
    <citation type="submission" date="2014-03" db="EMBL/GenBank/DDBJ databases">
        <authorList>
            <person name="Aksoy S."/>
            <person name="Warren W."/>
            <person name="Wilson R.K."/>
        </authorList>
    </citation>
    <scope>NUCLEOTIDE SEQUENCE [LARGE SCALE GENOMIC DNA]</scope>
    <source>
        <strain evidence="2">IAEA</strain>
    </source>
</reference>
<dbReference type="Proteomes" id="UP000092445">
    <property type="component" value="Unassembled WGS sequence"/>
</dbReference>
<sequence length="158" mass="17925">MYTSFLSTWKLLSFNKTYCCAIPFNGFVVKRFKATALNIVENLEESTSKAAVTTTSTIKCATTLSCVQAHHHQQKLQEHAVELVDKCPTIEFPVTGQLIQKNIALEQKHKAPNLLHLVHTNRKLSFYDTSNVPSVEDTFRKFRDPLEEKIGNFPVKAE</sequence>
<organism evidence="1 2">
    <name type="scientific">Glossina pallidipes</name>
    <name type="common">Tsetse fly</name>
    <dbReference type="NCBI Taxonomy" id="7398"/>
    <lineage>
        <taxon>Eukaryota</taxon>
        <taxon>Metazoa</taxon>
        <taxon>Ecdysozoa</taxon>
        <taxon>Arthropoda</taxon>
        <taxon>Hexapoda</taxon>
        <taxon>Insecta</taxon>
        <taxon>Pterygota</taxon>
        <taxon>Neoptera</taxon>
        <taxon>Endopterygota</taxon>
        <taxon>Diptera</taxon>
        <taxon>Brachycera</taxon>
        <taxon>Muscomorpha</taxon>
        <taxon>Hippoboscoidea</taxon>
        <taxon>Glossinidae</taxon>
        <taxon>Glossina</taxon>
    </lineage>
</organism>
<dbReference type="AlphaFoldDB" id="A0A1A9ZYR7"/>
<name>A0A1A9ZYR7_GLOPL</name>
<dbReference type="VEuPathDB" id="VectorBase:GPAI029166"/>
<proteinExistence type="predicted"/>
<keyword evidence="2" id="KW-1185">Reference proteome</keyword>
<reference evidence="1" key="2">
    <citation type="submission" date="2020-05" db="UniProtKB">
        <authorList>
            <consortium name="EnsemblMetazoa"/>
        </authorList>
    </citation>
    <scope>IDENTIFICATION</scope>
    <source>
        <strain evidence="1">IAEA</strain>
    </source>
</reference>
<evidence type="ECO:0000313" key="2">
    <source>
        <dbReference type="Proteomes" id="UP000092445"/>
    </source>
</evidence>
<accession>A0A1A9ZYR7</accession>